<proteinExistence type="predicted"/>
<dbReference type="AlphaFoldDB" id="A0A7J6P238"/>
<gene>
    <name evidence="1" type="ORF">FOZ60_000497</name>
</gene>
<comment type="caution">
    <text evidence="1">The sequence shown here is derived from an EMBL/GenBank/DDBJ whole genome shotgun (WGS) entry which is preliminary data.</text>
</comment>
<accession>A0A7J6P238</accession>
<evidence type="ECO:0000313" key="1">
    <source>
        <dbReference type="EMBL" id="KAF4690224.1"/>
    </source>
</evidence>
<dbReference type="EMBL" id="JABANP010000104">
    <property type="protein sequence ID" value="KAF4690224.1"/>
    <property type="molecule type" value="Genomic_DNA"/>
</dbReference>
<name>A0A7J6P238_PEROL</name>
<reference evidence="1 2" key="1">
    <citation type="submission" date="2020-04" db="EMBL/GenBank/DDBJ databases">
        <title>Perkinsus olseni comparative genomics.</title>
        <authorList>
            <person name="Bogema D.R."/>
        </authorList>
    </citation>
    <scope>NUCLEOTIDE SEQUENCE [LARGE SCALE GENOMIC DNA]</scope>
    <source>
        <strain evidence="1">00978-12</strain>
    </source>
</reference>
<evidence type="ECO:0000313" key="2">
    <source>
        <dbReference type="Proteomes" id="UP000541610"/>
    </source>
</evidence>
<organism evidence="1 2">
    <name type="scientific">Perkinsus olseni</name>
    <name type="common">Perkinsus atlanticus</name>
    <dbReference type="NCBI Taxonomy" id="32597"/>
    <lineage>
        <taxon>Eukaryota</taxon>
        <taxon>Sar</taxon>
        <taxon>Alveolata</taxon>
        <taxon>Perkinsozoa</taxon>
        <taxon>Perkinsea</taxon>
        <taxon>Perkinsida</taxon>
        <taxon>Perkinsidae</taxon>
        <taxon>Perkinsus</taxon>
    </lineage>
</organism>
<protein>
    <submittedName>
        <fullName evidence="1">Uncharacterized protein</fullName>
    </submittedName>
</protein>
<sequence length="231" mass="27102">MASPGNHLGIEKKDLALIEKQARADATAAGMDENSPQYHIRLVVDHASDYDTDLFTIVRKVPDADLHFFSECYWVVPVVQPDRLPEDDGSVAIWLCCYVDTCNRLRSLWVEENGRNFSWVCTILLMTFFRDPLDEDDDLWMTLTSTISTYYWYEFLHMNLPPMSLFWTWSSRPWLEIVLDGNPHFFFLRFDPLFFVSGELKERSSFKDEVNLITYAEFRKTLVNSNFDPRP</sequence>
<dbReference type="OrthoDB" id="10427674at2759"/>
<dbReference type="Proteomes" id="UP000541610">
    <property type="component" value="Unassembled WGS sequence"/>
</dbReference>